<proteinExistence type="predicted"/>
<evidence type="ECO:0000313" key="2">
    <source>
        <dbReference type="EMBL" id="MDG9700605.1"/>
    </source>
</evidence>
<gene>
    <name evidence="2" type="ORF">QB898_13010</name>
</gene>
<feature type="region of interest" description="Disordered" evidence="1">
    <location>
        <begin position="58"/>
        <end position="99"/>
    </location>
</feature>
<organism evidence="2 3">
    <name type="scientific">Ottowia cancrivicina</name>
    <dbReference type="NCBI Taxonomy" id="3040346"/>
    <lineage>
        <taxon>Bacteria</taxon>
        <taxon>Pseudomonadati</taxon>
        <taxon>Pseudomonadota</taxon>
        <taxon>Betaproteobacteria</taxon>
        <taxon>Burkholderiales</taxon>
        <taxon>Comamonadaceae</taxon>
        <taxon>Ottowia</taxon>
    </lineage>
</organism>
<evidence type="ECO:0000256" key="1">
    <source>
        <dbReference type="SAM" id="MobiDB-lite"/>
    </source>
</evidence>
<dbReference type="InterPro" id="IPR006530">
    <property type="entry name" value="YD"/>
</dbReference>
<sequence length="581" mass="61259">PEGAPLTCSLTRAPQGMSLNGCTVQWTPTAAAANVPVALRVSDGQSYAEQSWQITVTAAAPTPTVTPTPTSSPSPTPTPTPSPTPTPTVIPTPTVTPTPTPPAVAPLAAQLHFSARYVAAGSATIVSVAATGGQPPYTLQSLHVDGTAHPVSAGSLQASLVSSVMGRHDVTAVLRDSRGATVTAQDWYAVTDPLDADEPVARISSPGDSADIVVADVTEPAAILGQATDSHFAEYELLISAAGQNQWSRLKRGNAPVAAGGELGRLHPQALANGLYDIALIVRDTAGKEASARISVAISGQQKAAPLRLAFEDLSFDIEGLPLQVVRTYDSLRRHEALDFGYGWSVQYQDVAIQTNGIVGRSWSAEQSGAGFGRKICIRPAGSRVVAVRLPGGRLEQFEARAEPECVTPIQWASNPSAHITWRPRGRGHSGASLEALGSWLDLRIVGGQLTDYGSGETYNPTQWKYTTREGVEFILDSSRGLAGGIQQIKDRQGNTVQFAADGIRHSGGWSLRFERDAQKRITRITGPGGVQRRYSYDAAGNLAAAIEPDGTQAAYGYEDASQPHALTRYSDPAGRLQLKA</sequence>
<reference evidence="2 3" key="1">
    <citation type="submission" date="2023-04" db="EMBL/GenBank/DDBJ databases">
        <title>Ottowia paracancer sp. nov., isolated from human stomach.</title>
        <authorList>
            <person name="Song Y."/>
        </authorList>
    </citation>
    <scope>NUCLEOTIDE SEQUENCE [LARGE SCALE GENOMIC DNA]</scope>
    <source>
        <strain evidence="2 3">10c7w1</strain>
    </source>
</reference>
<feature type="non-terminal residue" evidence="2">
    <location>
        <position position="1"/>
    </location>
</feature>
<dbReference type="NCBIfam" id="TIGR01643">
    <property type="entry name" value="YD_repeat_2x"/>
    <property type="match status" value="1"/>
</dbReference>
<dbReference type="EMBL" id="JARVII010000063">
    <property type="protein sequence ID" value="MDG9700605.1"/>
    <property type="molecule type" value="Genomic_DNA"/>
</dbReference>
<dbReference type="Proteomes" id="UP001237156">
    <property type="component" value="Unassembled WGS sequence"/>
</dbReference>
<dbReference type="InterPro" id="IPR031325">
    <property type="entry name" value="RHS_repeat"/>
</dbReference>
<feature type="non-terminal residue" evidence="2">
    <location>
        <position position="581"/>
    </location>
</feature>
<comment type="caution">
    <text evidence="2">The sequence shown here is derived from an EMBL/GenBank/DDBJ whole genome shotgun (WGS) entry which is preliminary data.</text>
</comment>
<evidence type="ECO:0000313" key="3">
    <source>
        <dbReference type="Proteomes" id="UP001237156"/>
    </source>
</evidence>
<dbReference type="Gene3D" id="2.180.10.10">
    <property type="entry name" value="RHS repeat-associated core"/>
    <property type="match status" value="1"/>
</dbReference>
<name>A0AAW6RK09_9BURK</name>
<accession>A0AAW6RK09</accession>
<keyword evidence="3" id="KW-1185">Reference proteome</keyword>
<feature type="compositionally biased region" description="Pro residues" evidence="1">
    <location>
        <begin position="64"/>
        <end position="99"/>
    </location>
</feature>
<dbReference type="Pfam" id="PF05593">
    <property type="entry name" value="RHS_repeat"/>
    <property type="match status" value="1"/>
</dbReference>
<protein>
    <submittedName>
        <fullName evidence="2">RHS repeat protein</fullName>
    </submittedName>
</protein>
<dbReference type="AlphaFoldDB" id="A0AAW6RK09"/>